<evidence type="ECO:0000256" key="2">
    <source>
        <dbReference type="ARBA" id="ARBA00022771"/>
    </source>
</evidence>
<evidence type="ECO:0000256" key="3">
    <source>
        <dbReference type="ARBA" id="ARBA00022833"/>
    </source>
</evidence>
<dbReference type="InterPro" id="IPR001876">
    <property type="entry name" value="Znf_RanBP2"/>
</dbReference>
<name>A0ABU8LP35_9MICO</name>
<sequence>MTDDTKWYLQCKRTAGVDAPLRKTLAQWCKQPYMPGDRLGLVSREFRGALREIQPAIDQLNDEHAPPLNKRQVRNLDLVESELRTAGCADPDALIRSALFLQLATEFAPDAHRRIACALLSTIVPPDKADSAFRALESLMQESAAAKRWTDIADWLVALEGAHIEVRSDISGVPAAAAEAKRQAIDAYREILARPLDLLTLSTLAPRLGEVRVDGLLENWKVRWGDRKSADLPRLARRNARFILSGLPGIGKSEAMRQLAAHIASEDKAPVPVLFNLKESLATIQSGGSLTLETILRHVSERIAGVDPAVATAALREALFSGNAVLMVDGLDEARSHLGTVATNLAQIVTALPVATGFILSTRPSAEEATRQLSLPTVSLDSPPSLKRSLPQIIRALLPKDVPHPEAWIEERVQRVRSASERTDDIWKVPLLATFATLRIAADKDEATNAVELLSNVIDDSITAWERLKTSHSDGLDPEMRPSMLTEGFITIGCLINTSTATVDEAEARVARQLEPWELAIPLRRELARQVVHFWDERVGVFVVHGDHLVARSRQFAELADARRASQLPLPDKQDWITAALTNPDLKQTVQLAVQTDEELRTLLLEMADRGEDAGNRNRAAEWVASFAPNWKGTSFEVEQWVIDVIANAAEDLLPVPEPGTSLIERIEARRSDGDGWHFAVQLARYQAAQTLRDHQRRRLQQLSLAPQRRALIDLFVGLTAAKLEQRPLNEREIALLIGLLDSPRPEKSSSGYRKGVFVIDAAERYIEGTSDVIELGVEHVDQLPAGANEKFFAIAKRHSHKTFEKVASVLSERGYKVDYSELLSGLDPLREFSELFADKHGLGWLLSLLSDWPVESSNGVPPKPWRWGEISDLVSTIGWAEGTIGDLKAVAETSADLRATWIGKIVVAYGFDRGRLAAEARAILRQHEEEMEETLRQICTNQLIERQPLRQLDCEDATELAPCFASHAEAIVSLTAQLTVNTGCPGVSAVIETLDTPMTWRNRFLATTVSLATSTGDPALVERYRKGSSASRAGLALFAKTVSDKTDLPLTALREDRDAAVRRYCDGNLDTADVWTCEHCLTENPITEDSCEECHLHPGWLVRGKNS</sequence>
<dbReference type="PROSITE" id="PS01358">
    <property type="entry name" value="ZF_RANBP2_1"/>
    <property type="match status" value="1"/>
</dbReference>
<dbReference type="Pfam" id="PF05729">
    <property type="entry name" value="NACHT"/>
    <property type="match status" value="1"/>
</dbReference>
<keyword evidence="3" id="KW-0862">Zinc</keyword>
<proteinExistence type="predicted"/>
<dbReference type="SUPFAM" id="SSF52540">
    <property type="entry name" value="P-loop containing nucleoside triphosphate hydrolases"/>
    <property type="match status" value="1"/>
</dbReference>
<dbReference type="Gene3D" id="3.40.50.300">
    <property type="entry name" value="P-loop containing nucleotide triphosphate hydrolases"/>
    <property type="match status" value="1"/>
</dbReference>
<accession>A0ABU8LP35</accession>
<dbReference type="PROSITE" id="PS50837">
    <property type="entry name" value="NACHT"/>
    <property type="match status" value="1"/>
</dbReference>
<protein>
    <submittedName>
        <fullName evidence="5">NACHT domain-containing protein</fullName>
    </submittedName>
</protein>
<dbReference type="InterPro" id="IPR027417">
    <property type="entry name" value="P-loop_NTPase"/>
</dbReference>
<evidence type="ECO:0000256" key="1">
    <source>
        <dbReference type="ARBA" id="ARBA00022723"/>
    </source>
</evidence>
<keyword evidence="1" id="KW-0479">Metal-binding</keyword>
<comment type="caution">
    <text evidence="5">The sequence shown here is derived from an EMBL/GenBank/DDBJ whole genome shotgun (WGS) entry which is preliminary data.</text>
</comment>
<dbReference type="EMBL" id="JBBDGN010000026">
    <property type="protein sequence ID" value="MEJ1093023.1"/>
    <property type="molecule type" value="Genomic_DNA"/>
</dbReference>
<reference evidence="5 6" key="1">
    <citation type="submission" date="2024-02" db="EMBL/GenBank/DDBJ databases">
        <authorList>
            <person name="Saticioglu I.B."/>
        </authorList>
    </citation>
    <scope>NUCLEOTIDE SEQUENCE [LARGE SCALE GENOMIC DNA]</scope>
    <source>
        <strain evidence="5 6">Mu-43</strain>
    </source>
</reference>
<organism evidence="5 6">
    <name type="scientific">Microbacterium istanbulense</name>
    <dbReference type="NCBI Taxonomy" id="3122049"/>
    <lineage>
        <taxon>Bacteria</taxon>
        <taxon>Bacillati</taxon>
        <taxon>Actinomycetota</taxon>
        <taxon>Actinomycetes</taxon>
        <taxon>Micrococcales</taxon>
        <taxon>Microbacteriaceae</taxon>
        <taxon>Microbacterium</taxon>
    </lineage>
</organism>
<evidence type="ECO:0000313" key="5">
    <source>
        <dbReference type="EMBL" id="MEJ1093023.1"/>
    </source>
</evidence>
<keyword evidence="2" id="KW-0863">Zinc-finger</keyword>
<dbReference type="Proteomes" id="UP001366085">
    <property type="component" value="Unassembled WGS sequence"/>
</dbReference>
<keyword evidence="6" id="KW-1185">Reference proteome</keyword>
<evidence type="ECO:0000313" key="6">
    <source>
        <dbReference type="Proteomes" id="UP001366085"/>
    </source>
</evidence>
<gene>
    <name evidence="5" type="ORF">WDU93_15160</name>
</gene>
<feature type="domain" description="NACHT" evidence="4">
    <location>
        <begin position="240"/>
        <end position="366"/>
    </location>
</feature>
<evidence type="ECO:0000259" key="4">
    <source>
        <dbReference type="PROSITE" id="PS50837"/>
    </source>
</evidence>
<dbReference type="InterPro" id="IPR007111">
    <property type="entry name" value="NACHT_NTPase"/>
</dbReference>
<dbReference type="RefSeq" id="WP_337322076.1">
    <property type="nucleotide sequence ID" value="NZ_JBBDGN010000026.1"/>
</dbReference>